<evidence type="ECO:0000313" key="2">
    <source>
        <dbReference type="Proteomes" id="UP001432222"/>
    </source>
</evidence>
<accession>A0ABZ1TXD9</accession>
<sequence>MDPVAVGLLTELAAGVGGDGGRQAWEALGALVRRPTGVGSGEAELVALERAPGDVARAHALSTALAVRAALQPEFGAELLRWQEQARSFRTGEGSVRNEISGGTFDGTVSIHQGRDFYIGPDQRQ</sequence>
<dbReference type="EMBL" id="CP108110">
    <property type="protein sequence ID" value="WUQ83229.1"/>
    <property type="molecule type" value="Genomic_DNA"/>
</dbReference>
<protein>
    <submittedName>
        <fullName evidence="1">Uncharacterized protein</fullName>
    </submittedName>
</protein>
<evidence type="ECO:0000313" key="1">
    <source>
        <dbReference type="EMBL" id="WUQ83229.1"/>
    </source>
</evidence>
<organism evidence="1 2">
    <name type="scientific">Kitasatospora purpeofusca</name>
    <dbReference type="NCBI Taxonomy" id="67352"/>
    <lineage>
        <taxon>Bacteria</taxon>
        <taxon>Bacillati</taxon>
        <taxon>Actinomycetota</taxon>
        <taxon>Actinomycetes</taxon>
        <taxon>Kitasatosporales</taxon>
        <taxon>Streptomycetaceae</taxon>
        <taxon>Kitasatospora</taxon>
    </lineage>
</organism>
<reference evidence="1" key="1">
    <citation type="submission" date="2022-10" db="EMBL/GenBank/DDBJ databases">
        <title>The complete genomes of actinobacterial strains from the NBC collection.</title>
        <authorList>
            <person name="Joergensen T.S."/>
            <person name="Alvarez Arevalo M."/>
            <person name="Sterndorff E.B."/>
            <person name="Faurdal D."/>
            <person name="Vuksanovic O."/>
            <person name="Mourched A.-S."/>
            <person name="Charusanti P."/>
            <person name="Shaw S."/>
            <person name="Blin K."/>
            <person name="Weber T."/>
        </authorList>
    </citation>
    <scope>NUCLEOTIDE SEQUENCE</scope>
    <source>
        <strain evidence="1">NBC_00222</strain>
    </source>
</reference>
<keyword evidence="2" id="KW-1185">Reference proteome</keyword>
<dbReference type="Proteomes" id="UP001432222">
    <property type="component" value="Chromosome"/>
</dbReference>
<dbReference type="RefSeq" id="WP_328954263.1">
    <property type="nucleotide sequence ID" value="NZ_CP108110.1"/>
</dbReference>
<proteinExistence type="predicted"/>
<name>A0ABZ1TXD9_9ACTN</name>
<gene>
    <name evidence="1" type="ORF">OHA16_09740</name>
</gene>